<sequence>MSAPLTFPAAPRESTVTLYVPRDAAALAVGADAVANAIEQEAQQRGLSVDIVRNGSRGLLWLETLVEVATPDGRVAYGPVEPEDVAGLFEAGWLQGKAHALCHGQTEDIPYLKKQERLTFARVGITDPLSLHDYAAHGGLEGLRRALSMTPEQIVEEVTQSGLRGRGGAAFPAGIKWKTVLAAGGARKYIVCNADEGDSGTFSDRLLMEGDPYVLIEGMTIAGLAVGATSGYLYVRSEYPHAIAALQQAITRARDVGWLGKDIHGSGRTFDLEVRVGAGAYICGEETSLLESLEGKRGVVRAKPPLPAIKGLFGKPTVINNVITLASVPTILARGAAYYRDYGVGRSHGTLPFQLAGNLKQGGLVEKAFGLTLRELLYDYGGGSASGRPLRAVQVGGPLGAYLPESQWDVPLDYEAYQKISAMVGHGGLVAFDDTVDMAHMARYAMTFCAVESCGKCTPCRIGSTRGAEVIDKIRDGRQREQNVELLRDLCDTMLGGSLCALGGMTPYPVLSALNHFPEDFGVRAPADQDAHAA</sequence>
<dbReference type="GO" id="GO:0010181">
    <property type="term" value="F:FMN binding"/>
    <property type="evidence" value="ECO:0007669"/>
    <property type="project" value="InterPro"/>
</dbReference>
<evidence type="ECO:0000313" key="11">
    <source>
        <dbReference type="Proteomes" id="UP000078558"/>
    </source>
</evidence>
<name>A0A1C3JY19_9BURK</name>
<dbReference type="SMART" id="SM00928">
    <property type="entry name" value="NADH_4Fe-4S"/>
    <property type="match status" value="1"/>
</dbReference>
<evidence type="ECO:0000259" key="8">
    <source>
        <dbReference type="SMART" id="SM00928"/>
    </source>
</evidence>
<evidence type="ECO:0000256" key="2">
    <source>
        <dbReference type="ARBA" id="ARBA00001966"/>
    </source>
</evidence>
<dbReference type="InterPro" id="IPR037207">
    <property type="entry name" value="Nuop51_4Fe4S-bd_sf"/>
</dbReference>
<dbReference type="AlphaFoldDB" id="A0A1C3JY19"/>
<dbReference type="PANTHER" id="PTHR43578">
    <property type="entry name" value="NADH-QUINONE OXIDOREDUCTASE SUBUNIT F"/>
    <property type="match status" value="1"/>
</dbReference>
<dbReference type="OrthoDB" id="9805533at2"/>
<protein>
    <submittedName>
        <fullName evidence="9">NAD-dependent formate dehydrogenase beta subunit</fullName>
    </submittedName>
</protein>
<evidence type="ECO:0000313" key="9">
    <source>
        <dbReference type="EMBL" id="SBT24159.1"/>
    </source>
</evidence>
<keyword evidence="11" id="KW-1185">Reference proteome</keyword>
<dbReference type="Gene3D" id="1.20.1440.230">
    <property type="entry name" value="NADH-ubiquinone oxidoreductase 51kDa subunit, iron-sulphur binding domain"/>
    <property type="match status" value="1"/>
</dbReference>
<dbReference type="SUPFAM" id="SSF52833">
    <property type="entry name" value="Thioredoxin-like"/>
    <property type="match status" value="1"/>
</dbReference>
<dbReference type="InterPro" id="IPR019575">
    <property type="entry name" value="Nuop51_4Fe4S-bd"/>
</dbReference>
<dbReference type="InterPro" id="IPR011538">
    <property type="entry name" value="Nuo51_FMN-bd"/>
</dbReference>
<comment type="similarity">
    <text evidence="3">Belongs to the complex I 51 kDa subunit family.</text>
</comment>
<evidence type="ECO:0000256" key="4">
    <source>
        <dbReference type="ARBA" id="ARBA00022485"/>
    </source>
</evidence>
<dbReference type="InterPro" id="IPR001949">
    <property type="entry name" value="NADH-UbQ_OxRdtase_51kDa_CS"/>
</dbReference>
<dbReference type="FunFam" id="3.40.50.11540:FF:000001">
    <property type="entry name" value="NADH dehydrogenase [ubiquinone] flavoprotein 1, mitochondrial"/>
    <property type="match status" value="1"/>
</dbReference>
<evidence type="ECO:0000256" key="6">
    <source>
        <dbReference type="ARBA" id="ARBA00023004"/>
    </source>
</evidence>
<dbReference type="Pfam" id="PF01512">
    <property type="entry name" value="Complex1_51K"/>
    <property type="match status" value="1"/>
</dbReference>
<feature type="domain" description="NADH-ubiquinone oxidoreductase 51kDa subunit iron-sulphur binding" evidence="8">
    <location>
        <begin position="439"/>
        <end position="484"/>
    </location>
</feature>
<dbReference type="EMBL" id="FLRC01000006">
    <property type="protein sequence ID" value="SBT24159.1"/>
    <property type="molecule type" value="Genomic_DNA"/>
</dbReference>
<dbReference type="GO" id="GO:0008137">
    <property type="term" value="F:NADH dehydrogenase (ubiquinone) activity"/>
    <property type="evidence" value="ECO:0007669"/>
    <property type="project" value="InterPro"/>
</dbReference>
<dbReference type="InterPro" id="IPR037225">
    <property type="entry name" value="Nuo51_FMN-bd_sf"/>
</dbReference>
<dbReference type="Proteomes" id="UP000078558">
    <property type="component" value="Chromosome I"/>
</dbReference>
<dbReference type="GO" id="GO:0046872">
    <property type="term" value="F:metal ion binding"/>
    <property type="evidence" value="ECO:0007669"/>
    <property type="project" value="UniProtKB-KW"/>
</dbReference>
<accession>A0A1C3JY19</accession>
<comment type="cofactor">
    <cofactor evidence="1">
        <name>FMN</name>
        <dbReference type="ChEBI" id="CHEBI:58210"/>
    </cofactor>
</comment>
<dbReference type="RefSeq" id="WP_067750062.1">
    <property type="nucleotide sequence ID" value="NZ_LT907988.1"/>
</dbReference>
<dbReference type="SUPFAM" id="SSF142019">
    <property type="entry name" value="Nqo1 FMN-binding domain-like"/>
    <property type="match status" value="1"/>
</dbReference>
<dbReference type="SUPFAM" id="SSF140490">
    <property type="entry name" value="Nqo1C-terminal domain-like"/>
    <property type="match status" value="1"/>
</dbReference>
<reference evidence="9 11" key="1">
    <citation type="submission" date="2016-06" db="EMBL/GenBank/DDBJ databases">
        <authorList>
            <person name="Kjaerup R.B."/>
            <person name="Dalgaard T.S."/>
            <person name="Juul-Madsen H.R."/>
        </authorList>
    </citation>
    <scope>NUCLEOTIDE SEQUENCE [LARGE SCALE GENOMIC DNA]</scope>
    <source>
        <strain evidence="9">Orrdi1</strain>
    </source>
</reference>
<keyword evidence="7" id="KW-0411">Iron-sulfur</keyword>
<proteinExistence type="inferred from homology"/>
<evidence type="ECO:0000256" key="1">
    <source>
        <dbReference type="ARBA" id="ARBA00001917"/>
    </source>
</evidence>
<dbReference type="Gene3D" id="3.40.50.11540">
    <property type="entry name" value="NADH-ubiquinone oxidoreductase 51kDa subunit"/>
    <property type="match status" value="1"/>
</dbReference>
<dbReference type="STRING" id="1851544.ODI_02247"/>
<dbReference type="GO" id="GO:0051539">
    <property type="term" value="F:4 iron, 4 sulfur cluster binding"/>
    <property type="evidence" value="ECO:0007669"/>
    <property type="project" value="UniProtKB-KW"/>
</dbReference>
<comment type="cofactor">
    <cofactor evidence="2">
        <name>[4Fe-4S] cluster</name>
        <dbReference type="ChEBI" id="CHEBI:49883"/>
    </cofactor>
</comment>
<reference evidence="10 11" key="2">
    <citation type="submission" date="2017-08" db="EMBL/GenBank/DDBJ databases">
        <authorList>
            <person name="de Groot N.N."/>
        </authorList>
    </citation>
    <scope>NUCLEOTIDE SEQUENCE [LARGE SCALE GENOMIC DNA]</scope>
    <source>
        <strain evidence="10">Orrdi1</strain>
    </source>
</reference>
<evidence type="ECO:0000256" key="5">
    <source>
        <dbReference type="ARBA" id="ARBA00022723"/>
    </source>
</evidence>
<organism evidence="9 11">
    <name type="scientific">Orrella dioscoreae</name>
    <dbReference type="NCBI Taxonomy" id="1851544"/>
    <lineage>
        <taxon>Bacteria</taxon>
        <taxon>Pseudomonadati</taxon>
        <taxon>Pseudomonadota</taxon>
        <taxon>Betaproteobacteria</taxon>
        <taxon>Burkholderiales</taxon>
        <taxon>Alcaligenaceae</taxon>
        <taxon>Orrella</taxon>
    </lineage>
</organism>
<dbReference type="Gene3D" id="6.10.250.1450">
    <property type="match status" value="1"/>
</dbReference>
<keyword evidence="6" id="KW-0408">Iron</keyword>
<dbReference type="PANTHER" id="PTHR43578:SF3">
    <property type="entry name" value="NADH-QUINONE OXIDOREDUCTASE SUBUNIT F"/>
    <property type="match status" value="1"/>
</dbReference>
<dbReference type="PROSITE" id="PS00644">
    <property type="entry name" value="COMPLEX1_51K_1"/>
    <property type="match status" value="1"/>
</dbReference>
<gene>
    <name evidence="9" type="ORF">ODI_02247</name>
    <name evidence="10" type="ORF">ODI_R3408</name>
</gene>
<dbReference type="Gene3D" id="3.10.20.600">
    <property type="match status" value="1"/>
</dbReference>
<keyword evidence="5" id="KW-0479">Metal-binding</keyword>
<evidence type="ECO:0000313" key="10">
    <source>
        <dbReference type="EMBL" id="SOE51391.1"/>
    </source>
</evidence>
<evidence type="ECO:0000256" key="7">
    <source>
        <dbReference type="ARBA" id="ARBA00023014"/>
    </source>
</evidence>
<dbReference type="InterPro" id="IPR036249">
    <property type="entry name" value="Thioredoxin-like_sf"/>
</dbReference>
<dbReference type="Pfam" id="PF10589">
    <property type="entry name" value="NADH_4Fe-4S"/>
    <property type="match status" value="1"/>
</dbReference>
<dbReference type="CDD" id="cd03063">
    <property type="entry name" value="TRX_Fd_FDH_beta"/>
    <property type="match status" value="1"/>
</dbReference>
<keyword evidence="4" id="KW-0004">4Fe-4S</keyword>
<dbReference type="KEGG" id="odi:ODI_R3408"/>
<dbReference type="SUPFAM" id="SSF142984">
    <property type="entry name" value="Nqo1 middle domain-like"/>
    <property type="match status" value="1"/>
</dbReference>
<dbReference type="PROSITE" id="PS00645">
    <property type="entry name" value="COMPLEX1_51K_2"/>
    <property type="match status" value="1"/>
</dbReference>
<dbReference type="EMBL" id="LT907988">
    <property type="protein sequence ID" value="SOE51391.1"/>
    <property type="molecule type" value="Genomic_DNA"/>
</dbReference>
<evidence type="ECO:0000256" key="3">
    <source>
        <dbReference type="ARBA" id="ARBA00007523"/>
    </source>
</evidence>